<dbReference type="PANTHER" id="PTHR43133:SF51">
    <property type="entry name" value="RNA POLYMERASE SIGMA FACTOR"/>
    <property type="match status" value="1"/>
</dbReference>
<dbReference type="Proteomes" id="UP001216390">
    <property type="component" value="Chromosome"/>
</dbReference>
<dbReference type="InterPro" id="IPR036388">
    <property type="entry name" value="WH-like_DNA-bd_sf"/>
</dbReference>
<comment type="similarity">
    <text evidence="1">Belongs to the sigma-70 factor family. ECF subfamily.</text>
</comment>
<dbReference type="EMBL" id="CP116942">
    <property type="protein sequence ID" value="WCO66694.1"/>
    <property type="molecule type" value="Genomic_DNA"/>
</dbReference>
<dbReference type="KEGG" id="ima:PO878_19555"/>
<name>A0AAE9Y582_9ACTN</name>
<feature type="domain" description="RNA polymerase sigma factor 70 region 4 type 2" evidence="6">
    <location>
        <begin position="119"/>
        <end position="170"/>
    </location>
</feature>
<keyword evidence="3" id="KW-0731">Sigma factor</keyword>
<dbReference type="CDD" id="cd06171">
    <property type="entry name" value="Sigma70_r4"/>
    <property type="match status" value="1"/>
</dbReference>
<dbReference type="InterPro" id="IPR013324">
    <property type="entry name" value="RNA_pol_sigma_r3/r4-like"/>
</dbReference>
<dbReference type="AlphaFoldDB" id="A0AAE9Y582"/>
<accession>A0AAE9Y582</accession>
<dbReference type="InterPro" id="IPR013325">
    <property type="entry name" value="RNA_pol_sigma_r2"/>
</dbReference>
<dbReference type="GO" id="GO:0003677">
    <property type="term" value="F:DNA binding"/>
    <property type="evidence" value="ECO:0007669"/>
    <property type="project" value="InterPro"/>
</dbReference>
<protein>
    <submittedName>
        <fullName evidence="7">RNA polymerase sigma factor</fullName>
    </submittedName>
</protein>
<dbReference type="GO" id="GO:0006352">
    <property type="term" value="P:DNA-templated transcription initiation"/>
    <property type="evidence" value="ECO:0007669"/>
    <property type="project" value="InterPro"/>
</dbReference>
<dbReference type="InterPro" id="IPR007627">
    <property type="entry name" value="RNA_pol_sigma70_r2"/>
</dbReference>
<organism evidence="7 8">
    <name type="scientific">Iamia majanohamensis</name>
    <dbReference type="NCBI Taxonomy" id="467976"/>
    <lineage>
        <taxon>Bacteria</taxon>
        <taxon>Bacillati</taxon>
        <taxon>Actinomycetota</taxon>
        <taxon>Acidimicrobiia</taxon>
        <taxon>Acidimicrobiales</taxon>
        <taxon>Iamiaceae</taxon>
        <taxon>Iamia</taxon>
    </lineage>
</organism>
<evidence type="ECO:0000313" key="8">
    <source>
        <dbReference type="Proteomes" id="UP001216390"/>
    </source>
</evidence>
<proteinExistence type="inferred from homology"/>
<dbReference type="InterPro" id="IPR039425">
    <property type="entry name" value="RNA_pol_sigma-70-like"/>
</dbReference>
<dbReference type="InterPro" id="IPR013249">
    <property type="entry name" value="RNA_pol_sigma70_r4_t2"/>
</dbReference>
<dbReference type="InterPro" id="IPR014284">
    <property type="entry name" value="RNA_pol_sigma-70_dom"/>
</dbReference>
<keyword evidence="4" id="KW-0804">Transcription</keyword>
<sequence>MAALVARAQSGDDAAFEDLVAATHVETYTLARRLTGDDDDARDVVQEAYLRAYRSIGRFRGEARFSTWMYRITANCASTHVGRRRRHRHDELVEDLVVVDTDPGLDPSAQADASDLRTRLAAALDELPPKLRAVVVLRDVYDLPHEAIAAELGISESAAKVRLHRARRKLKDRLFPARAGAEAEGATRGSL</sequence>
<dbReference type="Gene3D" id="1.10.10.10">
    <property type="entry name" value="Winged helix-like DNA-binding domain superfamily/Winged helix DNA-binding domain"/>
    <property type="match status" value="1"/>
</dbReference>
<evidence type="ECO:0000256" key="1">
    <source>
        <dbReference type="ARBA" id="ARBA00010641"/>
    </source>
</evidence>
<evidence type="ECO:0000259" key="5">
    <source>
        <dbReference type="Pfam" id="PF04542"/>
    </source>
</evidence>
<keyword evidence="2" id="KW-0805">Transcription regulation</keyword>
<evidence type="ECO:0000256" key="3">
    <source>
        <dbReference type="ARBA" id="ARBA00023082"/>
    </source>
</evidence>
<evidence type="ECO:0000256" key="2">
    <source>
        <dbReference type="ARBA" id="ARBA00023015"/>
    </source>
</evidence>
<dbReference type="PANTHER" id="PTHR43133">
    <property type="entry name" value="RNA POLYMERASE ECF-TYPE SIGMA FACTO"/>
    <property type="match status" value="1"/>
</dbReference>
<dbReference type="RefSeq" id="WP_272736217.1">
    <property type="nucleotide sequence ID" value="NZ_CP116942.1"/>
</dbReference>
<dbReference type="SUPFAM" id="SSF88946">
    <property type="entry name" value="Sigma2 domain of RNA polymerase sigma factors"/>
    <property type="match status" value="1"/>
</dbReference>
<dbReference type="NCBIfam" id="TIGR02937">
    <property type="entry name" value="sigma70-ECF"/>
    <property type="match status" value="1"/>
</dbReference>
<dbReference type="GO" id="GO:0016987">
    <property type="term" value="F:sigma factor activity"/>
    <property type="evidence" value="ECO:0007669"/>
    <property type="project" value="UniProtKB-KW"/>
</dbReference>
<dbReference type="Pfam" id="PF08281">
    <property type="entry name" value="Sigma70_r4_2"/>
    <property type="match status" value="1"/>
</dbReference>
<dbReference type="Gene3D" id="1.10.1740.10">
    <property type="match status" value="1"/>
</dbReference>
<keyword evidence="8" id="KW-1185">Reference proteome</keyword>
<dbReference type="SUPFAM" id="SSF88659">
    <property type="entry name" value="Sigma3 and sigma4 domains of RNA polymerase sigma factors"/>
    <property type="match status" value="1"/>
</dbReference>
<evidence type="ECO:0000313" key="7">
    <source>
        <dbReference type="EMBL" id="WCO66694.1"/>
    </source>
</evidence>
<feature type="domain" description="RNA polymerase sigma-70 region 2" evidence="5">
    <location>
        <begin position="26"/>
        <end position="86"/>
    </location>
</feature>
<gene>
    <name evidence="7" type="ORF">PO878_19555</name>
</gene>
<reference evidence="7" key="1">
    <citation type="submission" date="2023-01" db="EMBL/GenBank/DDBJ databases">
        <title>The diversity of Class Acidimicrobiia in South China Sea sediment environments and the proposal of Iamia marina sp. nov., a novel species of the genus Iamia.</title>
        <authorList>
            <person name="He Y."/>
            <person name="Tian X."/>
        </authorList>
    </citation>
    <scope>NUCLEOTIDE SEQUENCE</scope>
    <source>
        <strain evidence="7">DSM 19957</strain>
    </source>
</reference>
<evidence type="ECO:0000259" key="6">
    <source>
        <dbReference type="Pfam" id="PF08281"/>
    </source>
</evidence>
<evidence type="ECO:0000256" key="4">
    <source>
        <dbReference type="ARBA" id="ARBA00023163"/>
    </source>
</evidence>
<dbReference type="Pfam" id="PF04542">
    <property type="entry name" value="Sigma70_r2"/>
    <property type="match status" value="1"/>
</dbReference>